<dbReference type="RefSeq" id="WP_151159426.1">
    <property type="nucleotide sequence ID" value="NZ_JACHIL010000003.1"/>
</dbReference>
<keyword evidence="2" id="KW-1185">Reference proteome</keyword>
<dbReference type="EMBL" id="JACHIL010000003">
    <property type="protein sequence ID" value="MBB5091327.1"/>
    <property type="molecule type" value="Genomic_DNA"/>
</dbReference>
<sequence length="116" mass="13351">MQTSLNIPLKASFGGWKALPWFAWGSNNMKPVLTLHPDKIEYRLFRLRQKPYSAISRVDYRSAWRTENIVIEFNDTFNTFIGNTGDRDMTCKALIYLRGRGCYLSERAAVLIASAK</sequence>
<dbReference type="Proteomes" id="UP000531231">
    <property type="component" value="Unassembled WGS sequence"/>
</dbReference>
<organism evidence="1 2">
    <name type="scientific">Pseudochrobactrum saccharolyticum</name>
    <dbReference type="NCBI Taxonomy" id="354352"/>
    <lineage>
        <taxon>Bacteria</taxon>
        <taxon>Pseudomonadati</taxon>
        <taxon>Pseudomonadota</taxon>
        <taxon>Alphaproteobacteria</taxon>
        <taxon>Hyphomicrobiales</taxon>
        <taxon>Brucellaceae</taxon>
        <taxon>Pseudochrobactrum</taxon>
    </lineage>
</organism>
<name>A0A7W8AJ61_9HYPH</name>
<protein>
    <submittedName>
        <fullName evidence="1">Uncharacterized protein</fullName>
    </submittedName>
</protein>
<reference evidence="1 2" key="1">
    <citation type="submission" date="2020-08" db="EMBL/GenBank/DDBJ databases">
        <title>Genomic Encyclopedia of Type Strains, Phase IV (KMG-IV): sequencing the most valuable type-strain genomes for metagenomic binning, comparative biology and taxonomic classification.</title>
        <authorList>
            <person name="Goeker M."/>
        </authorList>
    </citation>
    <scope>NUCLEOTIDE SEQUENCE [LARGE SCALE GENOMIC DNA]</scope>
    <source>
        <strain evidence="1 2">DSM 25620</strain>
    </source>
</reference>
<gene>
    <name evidence="1" type="ORF">HNQ68_001868</name>
</gene>
<accession>A0A7W8AJ61</accession>
<evidence type="ECO:0000313" key="2">
    <source>
        <dbReference type="Proteomes" id="UP000531231"/>
    </source>
</evidence>
<evidence type="ECO:0000313" key="1">
    <source>
        <dbReference type="EMBL" id="MBB5091327.1"/>
    </source>
</evidence>
<comment type="caution">
    <text evidence="1">The sequence shown here is derived from an EMBL/GenBank/DDBJ whole genome shotgun (WGS) entry which is preliminary data.</text>
</comment>
<proteinExistence type="predicted"/>
<dbReference type="AlphaFoldDB" id="A0A7W8AJ61"/>